<accession>A0A066X971</accession>
<dbReference type="STRING" id="1173701.A0A066X971"/>
<evidence type="ECO:0000256" key="1">
    <source>
        <dbReference type="SAM" id="MobiDB-lite"/>
    </source>
</evidence>
<dbReference type="AlphaFoldDB" id="A0A066X971"/>
<dbReference type="Proteomes" id="UP000027238">
    <property type="component" value="Unassembled WGS sequence"/>
</dbReference>
<evidence type="ECO:0008006" key="4">
    <source>
        <dbReference type="Google" id="ProtNLM"/>
    </source>
</evidence>
<protein>
    <recommendedName>
        <fullName evidence="4">Zinc knuckle</fullName>
    </recommendedName>
</protein>
<dbReference type="EMBL" id="JMSE01001337">
    <property type="protein sequence ID" value="KDN62286.1"/>
    <property type="molecule type" value="Genomic_DNA"/>
</dbReference>
<name>A0A066X971_COLSU</name>
<evidence type="ECO:0000313" key="2">
    <source>
        <dbReference type="EMBL" id="KDN62286.1"/>
    </source>
</evidence>
<gene>
    <name evidence="2" type="ORF">CSUB01_08346</name>
</gene>
<reference evidence="3" key="1">
    <citation type="journal article" date="2014" name="Genome Announc.">
        <title>Draft genome sequence of Colletotrichum sublineola, a destructive pathogen of cultivated sorghum.</title>
        <authorList>
            <person name="Baroncelli R."/>
            <person name="Sanz-Martin J.M."/>
            <person name="Rech G.E."/>
            <person name="Sukno S.A."/>
            <person name="Thon M.R."/>
        </authorList>
    </citation>
    <scope>NUCLEOTIDE SEQUENCE [LARGE SCALE GENOMIC DNA]</scope>
    <source>
        <strain evidence="3">TX430BB</strain>
    </source>
</reference>
<dbReference type="eggNOG" id="KOG1075">
    <property type="taxonomic scope" value="Eukaryota"/>
</dbReference>
<organism evidence="2 3">
    <name type="scientific">Colletotrichum sublineola</name>
    <name type="common">Sorghum anthracnose fungus</name>
    <dbReference type="NCBI Taxonomy" id="1173701"/>
    <lineage>
        <taxon>Eukaryota</taxon>
        <taxon>Fungi</taxon>
        <taxon>Dikarya</taxon>
        <taxon>Ascomycota</taxon>
        <taxon>Pezizomycotina</taxon>
        <taxon>Sordariomycetes</taxon>
        <taxon>Hypocreomycetidae</taxon>
        <taxon>Glomerellales</taxon>
        <taxon>Glomerellaceae</taxon>
        <taxon>Colletotrichum</taxon>
        <taxon>Colletotrichum graminicola species complex</taxon>
    </lineage>
</organism>
<dbReference type="HOGENOM" id="CLU_593135_0_0_1"/>
<feature type="compositionally biased region" description="Basic residues" evidence="1">
    <location>
        <begin position="387"/>
        <end position="400"/>
    </location>
</feature>
<comment type="caution">
    <text evidence="2">The sequence shown here is derived from an EMBL/GenBank/DDBJ whole genome shotgun (WGS) entry which is preliminary data.</text>
</comment>
<feature type="compositionally biased region" description="Basic and acidic residues" evidence="1">
    <location>
        <begin position="401"/>
        <end position="411"/>
    </location>
</feature>
<keyword evidence="3" id="KW-1185">Reference proteome</keyword>
<feature type="region of interest" description="Disordered" evidence="1">
    <location>
        <begin position="376"/>
        <end position="411"/>
    </location>
</feature>
<dbReference type="OrthoDB" id="4842715at2759"/>
<dbReference type="OMA" id="HINEWGR"/>
<proteinExistence type="predicted"/>
<evidence type="ECO:0000313" key="3">
    <source>
        <dbReference type="Proteomes" id="UP000027238"/>
    </source>
</evidence>
<sequence>MPDIEGLTEKENLVPEELDPIAEDGSEDKRLTYLRILGVFVDHALRWDAHIARVEAKARYKMKCLERINGSMWGLDLIEMRRLYLCNVRTVISYACAVWFVHFDGEGRQLQIRQELIQRLQVLQNSCLRQVAGAFYQTPSFVLHKELYVDPIAVHLQRIAMSHRVRTLGTPKGDRLLALLQRPSPGMRSSAVFHSHPYKKAYDLAKTIWEVMKSTGYRHINEWGRKSRNHIVNLYFKEQATVMSGVLWDDFQRQRNLEQRNDYNARPVAARGKWGDEHCKLHIGLIRAQSTMLIQCRANVIGLNSVLKKVKVSLAFVPLQTFHDSQVDSSSRKRFDTDMCPCGIGRHTVSHLFFRCPSLEKARAYLPLGSDINQPVTKDIRSTGRPIPRRPGSKHERSRMKKPEKPGSKRTVKRDLEWLLTERADEATAWAIRHFGIKQFQWTKQHMWFGPSKRDFPLEGT</sequence>